<sequence>MEDMKGISSLYNDRPDKENLRIKFPSYKTNGVKFNADDNLHGHKCFRMSGGEVEVYPPGLNSTTKYYVHLETKIGISGKPERCVNADANGCGGVGSCVYCDICKNMGGTLRNFVQILEKDKPMTCTAKGLPAGKYKSISLRVCLPTKNELLPFLDQNTNRAEQLWNLFVSSRARAGKIPLVITARLFDHPINQLSKKELYGLIRESKTGMIACHRIYATVSQKK</sequence>
<dbReference type="AlphaFoldDB" id="A0A0N5D1H6"/>
<proteinExistence type="predicted"/>
<dbReference type="InterPro" id="IPR036846">
    <property type="entry name" value="GM2-AP_sf"/>
</dbReference>
<protein>
    <submittedName>
        <fullName evidence="4">DUF4773 domain-containing protein</fullName>
    </submittedName>
</protein>
<dbReference type="EMBL" id="UYYF01004436">
    <property type="protein sequence ID" value="VDN04065.1"/>
    <property type="molecule type" value="Genomic_DNA"/>
</dbReference>
<reference evidence="4" key="1">
    <citation type="submission" date="2017-02" db="UniProtKB">
        <authorList>
            <consortium name="WormBaseParasite"/>
        </authorList>
    </citation>
    <scope>IDENTIFICATION</scope>
</reference>
<dbReference type="SUPFAM" id="SSF63707">
    <property type="entry name" value="Ganglioside M2 (gm2) activator"/>
    <property type="match status" value="1"/>
</dbReference>
<keyword evidence="3" id="KW-1185">Reference proteome</keyword>
<organism evidence="4">
    <name type="scientific">Thelazia callipaeda</name>
    <name type="common">Oriental eyeworm</name>
    <name type="synonym">Parasitic nematode</name>
    <dbReference type="NCBI Taxonomy" id="103827"/>
    <lineage>
        <taxon>Eukaryota</taxon>
        <taxon>Metazoa</taxon>
        <taxon>Ecdysozoa</taxon>
        <taxon>Nematoda</taxon>
        <taxon>Chromadorea</taxon>
        <taxon>Rhabditida</taxon>
        <taxon>Spirurina</taxon>
        <taxon>Spiruromorpha</taxon>
        <taxon>Thelazioidea</taxon>
        <taxon>Thelaziidae</taxon>
        <taxon>Thelazia</taxon>
    </lineage>
</organism>
<dbReference type="PANTHER" id="PTHR37976:SF3">
    <property type="entry name" value="PROTEIN CBG16927"/>
    <property type="match status" value="1"/>
</dbReference>
<evidence type="ECO:0000256" key="1">
    <source>
        <dbReference type="ARBA" id="ARBA00022729"/>
    </source>
</evidence>
<evidence type="ECO:0000313" key="2">
    <source>
        <dbReference type="EMBL" id="VDN04065.1"/>
    </source>
</evidence>
<dbReference type="OrthoDB" id="5811289at2759"/>
<reference evidence="2 3" key="2">
    <citation type="submission" date="2018-11" db="EMBL/GenBank/DDBJ databases">
        <authorList>
            <consortium name="Pathogen Informatics"/>
        </authorList>
    </citation>
    <scope>NUCLEOTIDE SEQUENCE [LARGE SCALE GENOMIC DNA]</scope>
</reference>
<dbReference type="WBParaSite" id="TCLT_0000670101-mRNA-1">
    <property type="protein sequence ID" value="TCLT_0000670101-mRNA-1"/>
    <property type="gene ID" value="TCLT_0000670101"/>
</dbReference>
<name>A0A0N5D1H6_THECL</name>
<keyword evidence="1" id="KW-0732">Signal</keyword>
<dbReference type="Proteomes" id="UP000276776">
    <property type="component" value="Unassembled WGS sequence"/>
</dbReference>
<gene>
    <name evidence="2" type="ORF">TCLT_LOCUS6690</name>
</gene>
<dbReference type="OMA" id="FDRPINN"/>
<evidence type="ECO:0000313" key="3">
    <source>
        <dbReference type="Proteomes" id="UP000276776"/>
    </source>
</evidence>
<accession>A0A0N5D1H6</accession>
<evidence type="ECO:0000313" key="4">
    <source>
        <dbReference type="WBParaSite" id="TCLT_0000670101-mRNA-1"/>
    </source>
</evidence>
<dbReference type="PANTHER" id="PTHR37976">
    <property type="entry name" value="PROTEIN CBG16927"/>
    <property type="match status" value="1"/>
</dbReference>